<name>A0A4P6ED16_9MICO</name>
<dbReference type="RefSeq" id="WP_129388916.1">
    <property type="nucleotide sequence ID" value="NZ_CP035494.1"/>
</dbReference>
<accession>A0A4P6ED16</accession>
<sequence length="296" mass="31903">MTPATGIDRAHTGAVSVDDAFRAYAAERLTGAQWFPVTRNADASSTTIRQSDTGLVELVDTDERGAEYPKSTTWFADESLALLGLLARRRMAESDAPTSAETDRFMQSADVPALAIEQPQVVLDLPVLVPYDDPTAFTIHLDDDRRVTVATGWQGLERAGRADVPRTILPLSALVSAGDVYGIRVFTRHGEIEVDSSSLARLRAHASDQGSVLSFGPAHVGTQGSRDERTAAMRTLPTRQGLDWFPRTGVMRTDDRAGIARQGDAWVAWPASSAPSVTVHATESSALAALIAYTER</sequence>
<dbReference type="KEGG" id="mprt:ET475_09125"/>
<gene>
    <name evidence="1" type="ORF">ET475_09125</name>
</gene>
<keyword evidence="2" id="KW-1185">Reference proteome</keyword>
<protein>
    <submittedName>
        <fullName evidence="1">Uncharacterized protein</fullName>
    </submittedName>
</protein>
<dbReference type="EMBL" id="CP035494">
    <property type="protein sequence ID" value="QAY60135.1"/>
    <property type="molecule type" value="Genomic_DNA"/>
</dbReference>
<dbReference type="Proteomes" id="UP000293995">
    <property type="component" value="Chromosome"/>
</dbReference>
<reference evidence="1 2" key="1">
    <citation type="submission" date="2019-01" db="EMBL/GenBank/DDBJ databases">
        <title>Genome sequencing of strain DFW100M-13.</title>
        <authorList>
            <person name="Heo J."/>
            <person name="Kim S.-J."/>
            <person name="Kim J.-S."/>
            <person name="Hong S.-B."/>
            <person name="Kwon S.-W."/>
        </authorList>
    </citation>
    <scope>NUCLEOTIDE SEQUENCE [LARGE SCALE GENOMIC DNA]</scope>
    <source>
        <strain evidence="1 2">DFW100M-13</strain>
    </source>
</reference>
<dbReference type="AlphaFoldDB" id="A0A4P6ED16"/>
<proteinExistence type="predicted"/>
<evidence type="ECO:0000313" key="1">
    <source>
        <dbReference type="EMBL" id="QAY60135.1"/>
    </source>
</evidence>
<organism evidence="1 2">
    <name type="scientific">Microbacterium protaetiae</name>
    <dbReference type="NCBI Taxonomy" id="2509458"/>
    <lineage>
        <taxon>Bacteria</taxon>
        <taxon>Bacillati</taxon>
        <taxon>Actinomycetota</taxon>
        <taxon>Actinomycetes</taxon>
        <taxon>Micrococcales</taxon>
        <taxon>Microbacteriaceae</taxon>
        <taxon>Microbacterium</taxon>
    </lineage>
</organism>
<evidence type="ECO:0000313" key="2">
    <source>
        <dbReference type="Proteomes" id="UP000293995"/>
    </source>
</evidence>